<dbReference type="InterPro" id="IPR056493">
    <property type="entry name" value="HVO_0513_N"/>
</dbReference>
<protein>
    <submittedName>
        <fullName evidence="5">Helix-turn-helix domain-containing protein</fullName>
    </submittedName>
</protein>
<dbReference type="Pfam" id="PF04967">
    <property type="entry name" value="HTH_10"/>
    <property type="match status" value="1"/>
</dbReference>
<dbReference type="InterPro" id="IPR007050">
    <property type="entry name" value="HTH_bacterioopsin"/>
</dbReference>
<evidence type="ECO:0000313" key="5">
    <source>
        <dbReference type="EMBL" id="MFC3478270.1"/>
    </source>
</evidence>
<sequence>MKRVEVGVRSAGDPIHPLVPFLTGPDVARAAMVDWNGVVRPENPDESTVVLRVHADPSVVREAFAAEPVVDEFHVSVADEDCCYVHAHSETARLEGATAKSLTPPGVVAVPPLRYEDDGWMVLTLVGDDAPVQAAIERVPDEIEVTVRSVASRGYGAATDPLACLTDRQRDAVFAAVDAGYYEVPRTGDVAAVADDLDCADSTAAEHLRKAESRLVASLVASARA</sequence>
<evidence type="ECO:0000259" key="4">
    <source>
        <dbReference type="Pfam" id="PF24278"/>
    </source>
</evidence>
<keyword evidence="2" id="KW-0804">Transcription</keyword>
<keyword evidence="1" id="KW-0805">Transcription regulation</keyword>
<reference evidence="5 6" key="1">
    <citation type="journal article" date="2019" name="Int. J. Syst. Evol. Microbiol.">
        <title>The Global Catalogue of Microorganisms (GCM) 10K type strain sequencing project: providing services to taxonomists for standard genome sequencing and annotation.</title>
        <authorList>
            <consortium name="The Broad Institute Genomics Platform"/>
            <consortium name="The Broad Institute Genome Sequencing Center for Infectious Disease"/>
            <person name="Wu L."/>
            <person name="Ma J."/>
        </authorList>
    </citation>
    <scope>NUCLEOTIDE SEQUENCE [LARGE SCALE GENOMIC DNA]</scope>
    <source>
        <strain evidence="5 6">CGMCC 1.12562</strain>
    </source>
</reference>
<comment type="caution">
    <text evidence="5">The sequence shown here is derived from an EMBL/GenBank/DDBJ whole genome shotgun (WGS) entry which is preliminary data.</text>
</comment>
<evidence type="ECO:0000313" key="6">
    <source>
        <dbReference type="Proteomes" id="UP001595660"/>
    </source>
</evidence>
<evidence type="ECO:0000256" key="2">
    <source>
        <dbReference type="ARBA" id="ARBA00023163"/>
    </source>
</evidence>
<evidence type="ECO:0000259" key="3">
    <source>
        <dbReference type="Pfam" id="PF04967"/>
    </source>
</evidence>
<dbReference type="Pfam" id="PF24278">
    <property type="entry name" value="HVO_0513_N"/>
    <property type="match status" value="1"/>
</dbReference>
<dbReference type="GeneID" id="69118723"/>
<dbReference type="PANTHER" id="PTHR34236:SF1">
    <property type="entry name" value="DIMETHYL SULFOXIDE REDUCTASE TRANSCRIPTIONAL ACTIVATOR"/>
    <property type="match status" value="1"/>
</dbReference>
<feature type="domain" description="HVO-0513-like N-terminal" evidence="4">
    <location>
        <begin position="45"/>
        <end position="150"/>
    </location>
</feature>
<keyword evidence="6" id="KW-1185">Reference proteome</keyword>
<evidence type="ECO:0000256" key="1">
    <source>
        <dbReference type="ARBA" id="ARBA00023015"/>
    </source>
</evidence>
<dbReference type="Proteomes" id="UP001595660">
    <property type="component" value="Unassembled WGS sequence"/>
</dbReference>
<accession>A0ABD5NG82</accession>
<dbReference type="EMBL" id="JBHRWN010000002">
    <property type="protein sequence ID" value="MFC3478270.1"/>
    <property type="molecule type" value="Genomic_DNA"/>
</dbReference>
<dbReference type="PANTHER" id="PTHR34236">
    <property type="entry name" value="DIMETHYL SULFOXIDE REDUCTASE TRANSCRIPTIONAL ACTIVATOR"/>
    <property type="match status" value="1"/>
</dbReference>
<dbReference type="RefSeq" id="WP_232570617.1">
    <property type="nucleotide sequence ID" value="NZ_CP089466.1"/>
</dbReference>
<proteinExistence type="predicted"/>
<feature type="domain" description="HTH bat-type" evidence="3">
    <location>
        <begin position="165"/>
        <end position="216"/>
    </location>
</feature>
<dbReference type="AlphaFoldDB" id="A0ABD5NG82"/>
<organism evidence="5 6">
    <name type="scientific">Halobacterium litoreum</name>
    <dbReference type="NCBI Taxonomy" id="2039234"/>
    <lineage>
        <taxon>Archaea</taxon>
        <taxon>Methanobacteriati</taxon>
        <taxon>Methanobacteriota</taxon>
        <taxon>Stenosarchaea group</taxon>
        <taxon>Halobacteria</taxon>
        <taxon>Halobacteriales</taxon>
        <taxon>Halobacteriaceae</taxon>
        <taxon>Halobacterium</taxon>
    </lineage>
</organism>
<gene>
    <name evidence="5" type="ORF">ACFOKC_11120</name>
</gene>
<name>A0ABD5NG82_9EURY</name>